<dbReference type="AlphaFoldDB" id="A0A077KCM3"/>
<keyword evidence="1" id="KW-0472">Membrane</keyword>
<name>A0A077KCM3_TETHA</name>
<dbReference type="EMBL" id="AB914743">
    <property type="protein sequence ID" value="BAP29019.1"/>
    <property type="molecule type" value="Genomic_DNA"/>
</dbReference>
<evidence type="ECO:0000313" key="4">
    <source>
        <dbReference type="EMBL" id="BAP29019.1"/>
    </source>
</evidence>
<evidence type="ECO:0000256" key="1">
    <source>
        <dbReference type="SAM" id="Phobius"/>
    </source>
</evidence>
<geneLocation type="plasmid" evidence="3">
    <name>pTDC-A</name>
</geneLocation>
<dbReference type="InterPro" id="IPR012337">
    <property type="entry name" value="RNaseH-like_sf"/>
</dbReference>
<dbReference type="Gene3D" id="3.90.350.10">
    <property type="entry name" value="Transposase Inhibitor Protein From Tn5, Chain A, domain 1"/>
    <property type="match status" value="1"/>
</dbReference>
<dbReference type="RefSeq" id="WP_031944078.1">
    <property type="nucleotide sequence ID" value="NC_024990.1"/>
</dbReference>
<dbReference type="InterPro" id="IPR038721">
    <property type="entry name" value="IS701-like_DDE_dom"/>
</dbReference>
<dbReference type="PANTHER" id="PTHR33627">
    <property type="entry name" value="TRANSPOSASE"/>
    <property type="match status" value="1"/>
</dbReference>
<reference evidence="3" key="1">
    <citation type="journal article" date="2014" name="Fish. Sci.">
        <title>Analysis of plasmids encoding the tyrosine decarboxylase gene in Tetragenococcus halophilus isolated from fish sauce.</title>
        <authorList>
            <person name="Satomi M."/>
            <person name="Shozen K."/>
            <person name="Furutani A."/>
            <person name="Fukui Y."/>
            <person name="Kimura M."/>
            <person name="Yasuike M."/>
            <person name="Funatsu Y."/>
            <person name="Yano Y."/>
        </authorList>
    </citation>
    <scope>NUCLEOTIDE SEQUENCE</scope>
    <source>
        <strain evidence="3">TyrA</strain>
        <strain evidence="4">TyrB</strain>
        <plasmid evidence="3">pTDC-A</plasmid>
        <plasmid evidence="4">pTDC-B</plasmid>
    </source>
</reference>
<accession>A0A077KCM3</accession>
<feature type="domain" description="Transposase IS701-like DDE" evidence="2">
    <location>
        <begin position="76"/>
        <end position="274"/>
    </location>
</feature>
<dbReference type="Pfam" id="PF13546">
    <property type="entry name" value="DDE_5"/>
    <property type="match status" value="1"/>
</dbReference>
<dbReference type="SUPFAM" id="SSF53098">
    <property type="entry name" value="Ribonuclease H-like"/>
    <property type="match status" value="1"/>
</dbReference>
<geneLocation type="plasmid" evidence="4">
    <name>pTDC-B</name>
</geneLocation>
<sequence length="453" mass="52457">MSIITQKTSNSEKISTSVSDFFHRFHVASALKKSNAVHKRGFSVPVIFSFLLASIFTNGSTYRFYQKQKEQLSFSDKTFRNVLNDPHIHWQKLLILVAKSVITFLRPLTGDARKTTFIVDDSMYTRSNAKKVECAALQYDHAKKKYFKGFRYLQLGWSDGNSFVPVAFSLLSGKRKLQSDLDIGDQRTNRGKRKAQALRKGTEVTLELLRSALNQGISADYVLFDTWFSSPKMFQQIRDLKCHCVAMVKRSQKIYYRYQGQKMDVKEIFKRNKKRRGRSRYLLSVQVEAVVEGKILPIKLVYIRNRNKRNDYLVLASTDIDLTEDEIIQLYARRWSVEVYFKMCKQYLKLAKYQGISYDGIFAHTTLVAIGYMILAVQERESKDDRTLGELFYLLIDELSELSVSEAILQLLVLFQEAFADEYVLDEAVLNNIIEQFLEKLPSSIQKQLKQAG</sequence>
<keyword evidence="1" id="KW-0812">Transmembrane</keyword>
<gene>
    <name evidence="3" type="primary">tnp</name>
</gene>
<feature type="transmembrane region" description="Helical" evidence="1">
    <location>
        <begin position="42"/>
        <end position="65"/>
    </location>
</feature>
<dbReference type="EMBL" id="AB914479">
    <property type="protein sequence ID" value="BAP28993.1"/>
    <property type="molecule type" value="Genomic_DNA"/>
</dbReference>
<protein>
    <submittedName>
        <fullName evidence="3">Transposase IS4</fullName>
    </submittedName>
</protein>
<proteinExistence type="predicted"/>
<dbReference type="PANTHER" id="PTHR33627:SF1">
    <property type="entry name" value="TRANSPOSASE"/>
    <property type="match status" value="1"/>
</dbReference>
<evidence type="ECO:0000259" key="2">
    <source>
        <dbReference type="Pfam" id="PF13546"/>
    </source>
</evidence>
<dbReference type="InterPro" id="IPR039365">
    <property type="entry name" value="IS701-like"/>
</dbReference>
<keyword evidence="3" id="KW-0614">Plasmid</keyword>
<keyword evidence="1" id="KW-1133">Transmembrane helix</keyword>
<evidence type="ECO:0000313" key="3">
    <source>
        <dbReference type="EMBL" id="BAP28993.1"/>
    </source>
</evidence>
<organism evidence="3">
    <name type="scientific">Tetragenococcus halophilus</name>
    <name type="common">Pediococcus halophilus</name>
    <dbReference type="NCBI Taxonomy" id="51669"/>
    <lineage>
        <taxon>Bacteria</taxon>
        <taxon>Bacillati</taxon>
        <taxon>Bacillota</taxon>
        <taxon>Bacilli</taxon>
        <taxon>Lactobacillales</taxon>
        <taxon>Enterococcaceae</taxon>
        <taxon>Tetragenococcus</taxon>
    </lineage>
</organism>